<organism evidence="1 2">
    <name type="scientific">Ditylenchus dipsaci</name>
    <dbReference type="NCBI Taxonomy" id="166011"/>
    <lineage>
        <taxon>Eukaryota</taxon>
        <taxon>Metazoa</taxon>
        <taxon>Ecdysozoa</taxon>
        <taxon>Nematoda</taxon>
        <taxon>Chromadorea</taxon>
        <taxon>Rhabditida</taxon>
        <taxon>Tylenchina</taxon>
        <taxon>Tylenchomorpha</taxon>
        <taxon>Sphaerularioidea</taxon>
        <taxon>Anguinidae</taxon>
        <taxon>Anguininae</taxon>
        <taxon>Ditylenchus</taxon>
    </lineage>
</organism>
<sequence length="334" mass="37142">MAVSTIKVEKYSLDEIDFAAEDFLKRCKIDETRVACVLETIEKVMHQGILLETCVKEGIVTEQEMKPLLEDMKSILDKNRSGGIEITPKHSLQNSILISPSPSHWKNHATILEEVIDNSIKSCANSKKKESLRKAVAEILLNEKIAGEVIPGSDAFGSIVLLRYARHAFKNAADLLGLEEADHDPVVESAFSTPLIDYGVLKAILASKQPRVLFSSNATLPEEFREPTPIEMFGAKSKPKFQPISPNAGLFVVVLSIVSSGLVKEEVEVVKMRSGKHVILEHGSNLQAVRIPDFLQLWEVKWDKSGQHLIIYANDEKKIALEMMETKPVQGHKV</sequence>
<dbReference type="Proteomes" id="UP000887574">
    <property type="component" value="Unplaced"/>
</dbReference>
<keyword evidence="1" id="KW-1185">Reference proteome</keyword>
<evidence type="ECO:0000313" key="1">
    <source>
        <dbReference type="Proteomes" id="UP000887574"/>
    </source>
</evidence>
<reference evidence="2" key="1">
    <citation type="submission" date="2022-11" db="UniProtKB">
        <authorList>
            <consortium name="WormBaseParasite"/>
        </authorList>
    </citation>
    <scope>IDENTIFICATION</scope>
</reference>
<dbReference type="AlphaFoldDB" id="A0A915D9R0"/>
<protein>
    <submittedName>
        <fullName evidence="2">Uncharacterized protein</fullName>
    </submittedName>
</protein>
<dbReference type="WBParaSite" id="jg17332">
    <property type="protein sequence ID" value="jg17332"/>
    <property type="gene ID" value="jg17332"/>
</dbReference>
<evidence type="ECO:0000313" key="2">
    <source>
        <dbReference type="WBParaSite" id="jg17332"/>
    </source>
</evidence>
<name>A0A915D9R0_9BILA</name>
<accession>A0A915D9R0</accession>
<proteinExistence type="predicted"/>